<proteinExistence type="predicted"/>
<accession>A0A9W9C4L4</accession>
<dbReference type="GO" id="GO:0047372">
    <property type="term" value="F:monoacylglycerol lipase activity"/>
    <property type="evidence" value="ECO:0007669"/>
    <property type="project" value="TreeGrafter"/>
</dbReference>
<evidence type="ECO:0000313" key="2">
    <source>
        <dbReference type="EMBL" id="KAJ4343859.1"/>
    </source>
</evidence>
<keyword evidence="3" id="KW-1185">Reference proteome</keyword>
<protein>
    <recommendedName>
        <fullName evidence="1">AB hydrolase-1 domain-containing protein</fullName>
    </recommendedName>
</protein>
<dbReference type="InterPro" id="IPR000073">
    <property type="entry name" value="AB_hydrolase_1"/>
</dbReference>
<dbReference type="EMBL" id="JAPEUV010000001">
    <property type="protein sequence ID" value="KAJ4343859.1"/>
    <property type="molecule type" value="Genomic_DNA"/>
</dbReference>
<dbReference type="Gene3D" id="3.40.50.1820">
    <property type="entry name" value="alpha/beta hydrolase"/>
    <property type="match status" value="1"/>
</dbReference>
<dbReference type="PRINTS" id="PR00111">
    <property type="entry name" value="ABHYDROLASE"/>
</dbReference>
<dbReference type="OrthoDB" id="408373at2759"/>
<dbReference type="GO" id="GO:0016020">
    <property type="term" value="C:membrane"/>
    <property type="evidence" value="ECO:0007669"/>
    <property type="project" value="TreeGrafter"/>
</dbReference>
<name>A0A9W9C4L4_9PLEO</name>
<dbReference type="SUPFAM" id="SSF53474">
    <property type="entry name" value="alpha/beta-Hydrolases"/>
    <property type="match status" value="1"/>
</dbReference>
<evidence type="ECO:0000259" key="1">
    <source>
        <dbReference type="Pfam" id="PF00561"/>
    </source>
</evidence>
<dbReference type="Pfam" id="PF00561">
    <property type="entry name" value="Abhydrolase_1"/>
    <property type="match status" value="1"/>
</dbReference>
<dbReference type="Proteomes" id="UP001140562">
    <property type="component" value="Unassembled WGS sequence"/>
</dbReference>
<reference evidence="2" key="1">
    <citation type="submission" date="2022-10" db="EMBL/GenBank/DDBJ databases">
        <title>Tapping the CABI collections for fungal endophytes: first genome assemblies for Collariella, Neodidymelliopsis, Ascochyta clinopodiicola, Didymella pomorum, Didymosphaeria variabile, Neocosmospora piperis and Neocucurbitaria cava.</title>
        <authorList>
            <person name="Hill R."/>
        </authorList>
    </citation>
    <scope>NUCLEOTIDE SEQUENCE</scope>
    <source>
        <strain evidence="2">IMI 360193</strain>
    </source>
</reference>
<feature type="domain" description="AB hydrolase-1" evidence="1">
    <location>
        <begin position="117"/>
        <end position="399"/>
    </location>
</feature>
<dbReference type="PANTHER" id="PTHR43798">
    <property type="entry name" value="MONOACYLGLYCEROL LIPASE"/>
    <property type="match status" value="1"/>
</dbReference>
<gene>
    <name evidence="2" type="ORF">N0V87_000142</name>
</gene>
<dbReference type="InterPro" id="IPR050266">
    <property type="entry name" value="AB_hydrolase_sf"/>
</dbReference>
<dbReference type="PANTHER" id="PTHR43798:SF33">
    <property type="entry name" value="HYDROLASE, PUTATIVE (AFU_ORTHOLOGUE AFUA_2G14860)-RELATED"/>
    <property type="match status" value="1"/>
</dbReference>
<sequence>MTLWYFISSSRLTKTFDQAMTSPALGRFRVPAPQQLYLIAGASLAGLLFLRHVSSSLRADKFKTCPSPRETTLPRLSGDELKELPYPPNALPGARDVDSPYGSIRVYEWGPEDGEKILLVHGISTPSIALTDLAYKLVEKGCRVMLFDLFSRGYSSGPSPHTHRYDSSLYTSQILLTLTSSPLHWSSFTLVGYSLGGALAADFTSYFPQLIKGLVLIAPGGLIRRSHTTWKSRLLYSTSGLLPESWIESLVAKRLYTGPEDARSIEPESDTVENAEVKKEKRGDAVYASSHHALLPGNLYSTVGAVVDWQIESHEGFVPAFISSIRYAPVHGEHERWQILGENINEGKGRLKKVYIVLGETDPIIAKDEIIEDASGCLGRNNVEFDVIQGAGHEVAIEKAISILTVVGKALGKHWVEIAK</sequence>
<organism evidence="2 3">
    <name type="scientific">Didymella glomerata</name>
    <dbReference type="NCBI Taxonomy" id="749621"/>
    <lineage>
        <taxon>Eukaryota</taxon>
        <taxon>Fungi</taxon>
        <taxon>Dikarya</taxon>
        <taxon>Ascomycota</taxon>
        <taxon>Pezizomycotina</taxon>
        <taxon>Dothideomycetes</taxon>
        <taxon>Pleosporomycetidae</taxon>
        <taxon>Pleosporales</taxon>
        <taxon>Pleosporineae</taxon>
        <taxon>Didymellaceae</taxon>
        <taxon>Didymella</taxon>
    </lineage>
</organism>
<dbReference type="InterPro" id="IPR029058">
    <property type="entry name" value="AB_hydrolase_fold"/>
</dbReference>
<dbReference type="AlphaFoldDB" id="A0A9W9C4L4"/>
<evidence type="ECO:0000313" key="3">
    <source>
        <dbReference type="Proteomes" id="UP001140562"/>
    </source>
</evidence>
<dbReference type="GO" id="GO:0046464">
    <property type="term" value="P:acylglycerol catabolic process"/>
    <property type="evidence" value="ECO:0007669"/>
    <property type="project" value="TreeGrafter"/>
</dbReference>
<comment type="caution">
    <text evidence="2">The sequence shown here is derived from an EMBL/GenBank/DDBJ whole genome shotgun (WGS) entry which is preliminary data.</text>
</comment>